<dbReference type="Proteomes" id="UP001606210">
    <property type="component" value="Unassembled WGS sequence"/>
</dbReference>
<accession>A0ABW7F8M1</accession>
<protein>
    <recommendedName>
        <fullName evidence="3">CBM6 domain-containing protein</fullName>
    </recommendedName>
</protein>
<sequence>MYAELTQPRLQESRLHAGTLVAGAARRRQRAMALDERYPVAGTALTTSLWIDAENASPGHRVGIDNAGYWGIPVTPSATFYAKTSGAAGVPLTISIEGVDGKSVYAQAEGCRIDGQWKRYSVSLATGANVKPTADARLVLATESRARCGSTWCRCSRRPTRIGRTATGPT</sequence>
<reference evidence="1 2" key="1">
    <citation type="submission" date="2024-08" db="EMBL/GenBank/DDBJ databases">
        <authorList>
            <person name="Lu H."/>
        </authorList>
    </citation>
    <scope>NUCLEOTIDE SEQUENCE [LARGE SCALE GENOMIC DNA]</scope>
    <source>
        <strain evidence="1 2">LYH14W</strain>
    </source>
</reference>
<keyword evidence="2" id="KW-1185">Reference proteome</keyword>
<dbReference type="RefSeq" id="WP_394483268.1">
    <property type="nucleotide sequence ID" value="NZ_JBIGHV010000010.1"/>
</dbReference>
<evidence type="ECO:0000313" key="1">
    <source>
        <dbReference type="EMBL" id="MFG6432973.1"/>
    </source>
</evidence>
<evidence type="ECO:0000313" key="2">
    <source>
        <dbReference type="Proteomes" id="UP001606210"/>
    </source>
</evidence>
<organism evidence="1 2">
    <name type="scientific">Pelomonas parva</name>
    <dbReference type="NCBI Taxonomy" id="3299032"/>
    <lineage>
        <taxon>Bacteria</taxon>
        <taxon>Pseudomonadati</taxon>
        <taxon>Pseudomonadota</taxon>
        <taxon>Betaproteobacteria</taxon>
        <taxon>Burkholderiales</taxon>
        <taxon>Sphaerotilaceae</taxon>
        <taxon>Roseateles</taxon>
    </lineage>
</organism>
<evidence type="ECO:0008006" key="3">
    <source>
        <dbReference type="Google" id="ProtNLM"/>
    </source>
</evidence>
<name>A0ABW7F8M1_9BURK</name>
<gene>
    <name evidence="1" type="ORF">ACG00Y_23870</name>
</gene>
<dbReference type="EMBL" id="JBIGHV010000010">
    <property type="protein sequence ID" value="MFG6432973.1"/>
    <property type="molecule type" value="Genomic_DNA"/>
</dbReference>
<comment type="caution">
    <text evidence="1">The sequence shown here is derived from an EMBL/GenBank/DDBJ whole genome shotgun (WGS) entry which is preliminary data.</text>
</comment>
<proteinExistence type="predicted"/>